<evidence type="ECO:0000313" key="2">
    <source>
        <dbReference type="EMBL" id="KAF4301947.1"/>
    </source>
</evidence>
<proteinExistence type="predicted"/>
<comment type="caution">
    <text evidence="3">The sequence shown here is derived from an EMBL/GenBank/DDBJ whole genome shotgun (WGS) entry which is preliminary data.</text>
</comment>
<accession>A0A8H4N2W5</accession>
<feature type="region of interest" description="Disordered" evidence="1">
    <location>
        <begin position="374"/>
        <end position="510"/>
    </location>
</feature>
<feature type="region of interest" description="Disordered" evidence="1">
    <location>
        <begin position="583"/>
        <end position="645"/>
    </location>
</feature>
<gene>
    <name evidence="3" type="ORF">GTA08_BOTSDO06210</name>
    <name evidence="2" type="ORF">GTA08_BOTSDO10289</name>
</gene>
<keyword evidence="4" id="KW-1185">Reference proteome</keyword>
<feature type="compositionally biased region" description="Low complexity" evidence="1">
    <location>
        <begin position="494"/>
        <end position="510"/>
    </location>
</feature>
<protein>
    <submittedName>
        <fullName evidence="3">Uncharacterized protein</fullName>
    </submittedName>
</protein>
<evidence type="ECO:0000313" key="4">
    <source>
        <dbReference type="Proteomes" id="UP000572817"/>
    </source>
</evidence>
<evidence type="ECO:0000256" key="1">
    <source>
        <dbReference type="SAM" id="MobiDB-lite"/>
    </source>
</evidence>
<dbReference type="EMBL" id="WWBZ02000040">
    <property type="protein sequence ID" value="KAF4305113.1"/>
    <property type="molecule type" value="Genomic_DNA"/>
</dbReference>
<feature type="compositionally biased region" description="Low complexity" evidence="1">
    <location>
        <begin position="585"/>
        <end position="596"/>
    </location>
</feature>
<sequence length="645" mass="70728">MSAGQPAALKMHWKTSTLDSLEGDQSAERHQGVQQSRGRGPTIRIVRLQLSLACPWMPHYQVVEVSPQPATSNDKGEQDVVESSGPRRDSLIVRLMIDRAAEKSPQLSLTELVDQESTIQAAREAGFWSVPQKSREIPGFGDYKTLRKSGMKHYEAIDEQTNVHLMLSAMGSDDDEPESAPEATAAEQKIKFASLSPVMRYTIIANIFINAHQERFQNPHFPIQQLLHLGTDYVIRALRAVETMYNEGKYPKCLSSRAMEGHFVKARRFLLQQDWPRRFLKAPDLRSFNLDRADVKLLSPYAPAKVSSLGFADLQFFGYNPAIWGKRNRRRNLSVDSSTESPPRQRARIESALIVAGTMRNALHMVEIDGRQEQSAAPAVVPAPDHQSAPHLSHPASIPSLSVAELRTTTAVRNKPAPGSSSSAPHPHPRPNEQTPTQQHQHQHQRTMAPPPSTTTNNSPSNHPTNQTSPLNTTDPATDRLNARASAHYPQPRPTAVNTATTTPSPATTPRLLRHLSFPRAPPPTPTHIALPARAHPLQSAQRFPASGPTTAALFELNYHHRLRAQQAAQLEGMRGVRPQVGARASSSASSSFVEGGLRGGGGDGEGEYPFEGEEEGSARWEVAGVEDGEVERGGGQGCDGERQV</sequence>
<feature type="region of interest" description="Disordered" evidence="1">
    <location>
        <begin position="21"/>
        <end position="40"/>
    </location>
</feature>
<dbReference type="EMBL" id="WWBZ02000073">
    <property type="protein sequence ID" value="KAF4301947.1"/>
    <property type="molecule type" value="Genomic_DNA"/>
</dbReference>
<dbReference type="Proteomes" id="UP000572817">
    <property type="component" value="Unassembled WGS sequence"/>
</dbReference>
<name>A0A8H4N2W5_9PEZI</name>
<reference evidence="3 4" key="1">
    <citation type="submission" date="2020-04" db="EMBL/GenBank/DDBJ databases">
        <title>Genome Assembly and Annotation of Botryosphaeria dothidea sdau 11-99, a Latent Pathogen of Apple Fruit Ring Rot in China.</title>
        <authorList>
            <person name="Yu C."/>
            <person name="Diao Y."/>
            <person name="Lu Q."/>
            <person name="Zhao J."/>
            <person name="Cui S."/>
            <person name="Peng C."/>
            <person name="He B."/>
            <person name="Liu H."/>
        </authorList>
    </citation>
    <scope>NUCLEOTIDE SEQUENCE [LARGE SCALE GENOMIC DNA]</scope>
    <source>
        <strain evidence="4">sdau11-99</strain>
        <strain evidence="3">Sdau11-99</strain>
    </source>
</reference>
<organism evidence="3 4">
    <name type="scientific">Botryosphaeria dothidea</name>
    <dbReference type="NCBI Taxonomy" id="55169"/>
    <lineage>
        <taxon>Eukaryota</taxon>
        <taxon>Fungi</taxon>
        <taxon>Dikarya</taxon>
        <taxon>Ascomycota</taxon>
        <taxon>Pezizomycotina</taxon>
        <taxon>Dothideomycetes</taxon>
        <taxon>Dothideomycetes incertae sedis</taxon>
        <taxon>Botryosphaeriales</taxon>
        <taxon>Botryosphaeriaceae</taxon>
        <taxon>Botryosphaeria</taxon>
    </lineage>
</organism>
<dbReference type="AlphaFoldDB" id="A0A8H4N2W5"/>
<dbReference type="OrthoDB" id="3968512at2759"/>
<evidence type="ECO:0000313" key="3">
    <source>
        <dbReference type="EMBL" id="KAF4305113.1"/>
    </source>
</evidence>
<feature type="compositionally biased region" description="Low complexity" evidence="1">
    <location>
        <begin position="416"/>
        <end position="425"/>
    </location>
</feature>
<feature type="compositionally biased region" description="Low complexity" evidence="1">
    <location>
        <begin position="454"/>
        <end position="470"/>
    </location>
</feature>
<feature type="compositionally biased region" description="Acidic residues" evidence="1">
    <location>
        <begin position="605"/>
        <end position="616"/>
    </location>
</feature>